<evidence type="ECO:0000313" key="6">
    <source>
        <dbReference type="Proteomes" id="UP001151760"/>
    </source>
</evidence>
<feature type="compositionally biased region" description="Pro residues" evidence="3">
    <location>
        <begin position="263"/>
        <end position="280"/>
    </location>
</feature>
<dbReference type="InterPro" id="IPR006121">
    <property type="entry name" value="HMA_dom"/>
</dbReference>
<name>A0ABQ5HWT4_9ASTR</name>
<organism evidence="5 6">
    <name type="scientific">Tanacetum coccineum</name>
    <dbReference type="NCBI Taxonomy" id="301880"/>
    <lineage>
        <taxon>Eukaryota</taxon>
        <taxon>Viridiplantae</taxon>
        <taxon>Streptophyta</taxon>
        <taxon>Embryophyta</taxon>
        <taxon>Tracheophyta</taxon>
        <taxon>Spermatophyta</taxon>
        <taxon>Magnoliopsida</taxon>
        <taxon>eudicotyledons</taxon>
        <taxon>Gunneridae</taxon>
        <taxon>Pentapetalae</taxon>
        <taxon>asterids</taxon>
        <taxon>campanulids</taxon>
        <taxon>Asterales</taxon>
        <taxon>Asteraceae</taxon>
        <taxon>Asteroideae</taxon>
        <taxon>Anthemideae</taxon>
        <taxon>Anthemidinae</taxon>
        <taxon>Tanacetum</taxon>
    </lineage>
</organism>
<dbReference type="InterPro" id="IPR036163">
    <property type="entry name" value="HMA_dom_sf"/>
</dbReference>
<accession>A0ABQ5HWT4</accession>
<dbReference type="PANTHER" id="PTHR46594:SF2">
    <property type="entry name" value="COPPER-TRANSPORTING ATPASE HMA4"/>
    <property type="match status" value="1"/>
</dbReference>
<dbReference type="CDD" id="cd00371">
    <property type="entry name" value="HMA"/>
    <property type="match status" value="2"/>
</dbReference>
<dbReference type="EMBL" id="BQNB010020038">
    <property type="protein sequence ID" value="GJT91657.1"/>
    <property type="molecule type" value="Genomic_DNA"/>
</dbReference>
<evidence type="ECO:0000313" key="5">
    <source>
        <dbReference type="EMBL" id="GJT91657.1"/>
    </source>
</evidence>
<dbReference type="InterPro" id="IPR017969">
    <property type="entry name" value="Heavy-metal-associated_CS"/>
</dbReference>
<comment type="subcellular location">
    <subcellularLocation>
        <location evidence="1">Membrane</location>
        <topology evidence="1">Peripheral membrane protein</topology>
    </subcellularLocation>
</comment>
<reference evidence="5" key="2">
    <citation type="submission" date="2022-01" db="EMBL/GenBank/DDBJ databases">
        <authorList>
            <person name="Yamashiro T."/>
            <person name="Shiraishi A."/>
            <person name="Satake H."/>
            <person name="Nakayama K."/>
        </authorList>
    </citation>
    <scope>NUCLEOTIDE SEQUENCE</scope>
</reference>
<dbReference type="PRINTS" id="PR00942">
    <property type="entry name" value="CUATPASEI"/>
</dbReference>
<gene>
    <name evidence="5" type="ORF">Tco_1080502</name>
</gene>
<evidence type="ECO:0000256" key="3">
    <source>
        <dbReference type="SAM" id="MobiDB-lite"/>
    </source>
</evidence>
<keyword evidence="6" id="KW-1185">Reference proteome</keyword>
<feature type="region of interest" description="Disordered" evidence="3">
    <location>
        <begin position="259"/>
        <end position="280"/>
    </location>
</feature>
<proteinExistence type="predicted"/>
<dbReference type="Proteomes" id="UP001151760">
    <property type="component" value="Unassembled WGS sequence"/>
</dbReference>
<dbReference type="SUPFAM" id="SSF55008">
    <property type="entry name" value="HMA, heavy metal-associated domain"/>
    <property type="match status" value="2"/>
</dbReference>
<keyword evidence="2" id="KW-0479">Metal-binding</keyword>
<protein>
    <submittedName>
        <fullName evidence="5">Copper-transporting ATPase HMA4-like protein</fullName>
    </submittedName>
</protein>
<sequence>MLVIKTFSERKKIFRERKKCEKIRAKRCHRQISGPMELNGVESAVVSPLQGQAIVKYVPELVGLNTINGVVKDVGFEVKDISEQDIEVCRLRIKGMMCTSCYESVKCALLMVESVKKAAVGLAREEAKINYDPNVITTDRIIEAVKDANFGADLIGLGNDGNKVHIKIEGISSLEDMTVIKSSLDSLTGVNHVQIDMEECKFWLSGWARPLVDEEGNPTGTSFLLDVPLLDSGTYRNITEGGLAEDILKKEKITLYVEHPRPIEPPAESAPPPPQPLKLT</sequence>
<comment type="caution">
    <text evidence="5">The sequence shown here is derived from an EMBL/GenBank/DDBJ whole genome shotgun (WGS) entry which is preliminary data.</text>
</comment>
<dbReference type="PROSITE" id="PS50846">
    <property type="entry name" value="HMA_2"/>
    <property type="match status" value="1"/>
</dbReference>
<reference evidence="5" key="1">
    <citation type="journal article" date="2022" name="Int. J. Mol. Sci.">
        <title>Draft Genome of Tanacetum Coccineum: Genomic Comparison of Closely Related Tanacetum-Family Plants.</title>
        <authorList>
            <person name="Yamashiro T."/>
            <person name="Shiraishi A."/>
            <person name="Nakayama K."/>
            <person name="Satake H."/>
        </authorList>
    </citation>
    <scope>NUCLEOTIDE SEQUENCE</scope>
</reference>
<dbReference type="Pfam" id="PF00403">
    <property type="entry name" value="HMA"/>
    <property type="match status" value="1"/>
</dbReference>
<dbReference type="PROSITE" id="PS01047">
    <property type="entry name" value="HMA_1"/>
    <property type="match status" value="1"/>
</dbReference>
<dbReference type="Gene3D" id="3.30.70.100">
    <property type="match status" value="2"/>
</dbReference>
<evidence type="ECO:0000256" key="2">
    <source>
        <dbReference type="ARBA" id="ARBA00022723"/>
    </source>
</evidence>
<evidence type="ECO:0000259" key="4">
    <source>
        <dbReference type="PROSITE" id="PS50846"/>
    </source>
</evidence>
<feature type="domain" description="HMA" evidence="4">
    <location>
        <begin position="87"/>
        <end position="153"/>
    </location>
</feature>
<dbReference type="PANTHER" id="PTHR46594">
    <property type="entry name" value="P-TYPE CATION-TRANSPORTING ATPASE"/>
    <property type="match status" value="1"/>
</dbReference>
<evidence type="ECO:0000256" key="1">
    <source>
        <dbReference type="ARBA" id="ARBA00004170"/>
    </source>
</evidence>